<keyword evidence="3" id="KW-1185">Reference proteome</keyword>
<dbReference type="SUPFAM" id="SSF51658">
    <property type="entry name" value="Xylose isomerase-like"/>
    <property type="match status" value="1"/>
</dbReference>
<name>A0A139STF9_9BACT</name>
<dbReference type="InterPro" id="IPR036237">
    <property type="entry name" value="Xyl_isomerase-like_sf"/>
</dbReference>
<proteinExistence type="predicted"/>
<dbReference type="InterPro" id="IPR013022">
    <property type="entry name" value="Xyl_isomerase-like_TIM-brl"/>
</dbReference>
<dbReference type="PANTHER" id="PTHR12110:SF41">
    <property type="entry name" value="INOSOSE DEHYDRATASE"/>
    <property type="match status" value="1"/>
</dbReference>
<sequence>MKALGIHSFVWTGGSTQQELDKAIRASAELGYQLIEFPRLDPKKFDVAWLARRLSECGLKVVVTLGLPLHCDVSSEDAETVARGEAFLDDAVRITRDLGGEKLGGIVFSAHTKYQTMPTRRGWKNSVEVLGRVAERAKRAGVSINLEIVNRFESNLLNTVAQGLKYIRESGSDNLFLHLDTFHMAIEECDPAAAVRLAGDKLGYLHLGENYRGALGTGTINFSAIFDALLEIGYDDAITFESFSHAVVDRDLSITCAIWRDTWKDNRELARQAKSYIEFEFAQAQARLKARRAACINP</sequence>
<evidence type="ECO:0000313" key="2">
    <source>
        <dbReference type="EMBL" id="KXU37762.1"/>
    </source>
</evidence>
<reference evidence="3" key="1">
    <citation type="submission" date="2016-02" db="EMBL/GenBank/DDBJ databases">
        <authorList>
            <person name="Sanders J.G."/>
            <person name="Lin J.Y."/>
            <person name="Wertz J.T."/>
            <person name="Russell J.A."/>
            <person name="Moreau C.S."/>
            <person name="Powell S."/>
        </authorList>
    </citation>
    <scope>NUCLEOTIDE SEQUENCE [LARGE SCALE GENOMIC DNA]</scope>
    <source>
        <strain evidence="3">CAG34</strain>
    </source>
</reference>
<dbReference type="Pfam" id="PF01261">
    <property type="entry name" value="AP_endonuc_2"/>
    <property type="match status" value="1"/>
</dbReference>
<dbReference type="Gene3D" id="3.20.20.150">
    <property type="entry name" value="Divalent-metal-dependent TIM barrel enzymes"/>
    <property type="match status" value="1"/>
</dbReference>
<dbReference type="InterPro" id="IPR050312">
    <property type="entry name" value="IolE/XylAMocC-like"/>
</dbReference>
<dbReference type="PANTHER" id="PTHR12110">
    <property type="entry name" value="HYDROXYPYRUVATE ISOMERASE"/>
    <property type="match status" value="1"/>
</dbReference>
<protein>
    <submittedName>
        <fullName evidence="2">Epimerase</fullName>
    </submittedName>
</protein>
<comment type="caution">
    <text evidence="2">The sequence shown here is derived from an EMBL/GenBank/DDBJ whole genome shotgun (WGS) entry which is preliminary data.</text>
</comment>
<organism evidence="2 3">
    <name type="scientific">Cephaloticoccus primus</name>
    <dbReference type="NCBI Taxonomy" id="1548207"/>
    <lineage>
        <taxon>Bacteria</taxon>
        <taxon>Pseudomonadati</taxon>
        <taxon>Verrucomicrobiota</taxon>
        <taxon>Opitutia</taxon>
        <taxon>Opitutales</taxon>
        <taxon>Opitutaceae</taxon>
        <taxon>Cephaloticoccus</taxon>
    </lineage>
</organism>
<dbReference type="AlphaFoldDB" id="A0A139STF9"/>
<dbReference type="Proteomes" id="UP000070058">
    <property type="component" value="Unassembled WGS sequence"/>
</dbReference>
<accession>A0A139STF9</accession>
<dbReference type="STRING" id="1548207.AXK11_00455"/>
<gene>
    <name evidence="2" type="ORF">AXK11_00455</name>
</gene>
<dbReference type="RefSeq" id="WP_068628700.1">
    <property type="nucleotide sequence ID" value="NZ_LSZQ01000012.1"/>
</dbReference>
<evidence type="ECO:0000259" key="1">
    <source>
        <dbReference type="Pfam" id="PF01261"/>
    </source>
</evidence>
<feature type="domain" description="Xylose isomerase-like TIM barrel" evidence="1">
    <location>
        <begin position="25"/>
        <end position="258"/>
    </location>
</feature>
<dbReference type="EMBL" id="LSZQ01000012">
    <property type="protein sequence ID" value="KXU37762.1"/>
    <property type="molecule type" value="Genomic_DNA"/>
</dbReference>
<dbReference type="OrthoDB" id="9814946at2"/>
<evidence type="ECO:0000313" key="3">
    <source>
        <dbReference type="Proteomes" id="UP000070058"/>
    </source>
</evidence>